<name>A0ABQ6CP03_9HYPH</name>
<protein>
    <submittedName>
        <fullName evidence="2">Uncharacterized protein</fullName>
    </submittedName>
</protein>
<comment type="caution">
    <text evidence="2">The sequence shown here is derived from an EMBL/GenBank/DDBJ whole genome shotgun (WGS) entry which is preliminary data.</text>
</comment>
<proteinExistence type="predicted"/>
<keyword evidence="3" id="KW-1185">Reference proteome</keyword>
<feature type="compositionally biased region" description="Basic and acidic residues" evidence="1">
    <location>
        <begin position="1"/>
        <end position="10"/>
    </location>
</feature>
<evidence type="ECO:0000313" key="2">
    <source>
        <dbReference type="EMBL" id="GLS21503.1"/>
    </source>
</evidence>
<dbReference type="Proteomes" id="UP001156882">
    <property type="component" value="Unassembled WGS sequence"/>
</dbReference>
<feature type="region of interest" description="Disordered" evidence="1">
    <location>
        <begin position="1"/>
        <end position="50"/>
    </location>
</feature>
<accession>A0ABQ6CP03</accession>
<reference evidence="3" key="1">
    <citation type="journal article" date="2019" name="Int. J. Syst. Evol. Microbiol.">
        <title>The Global Catalogue of Microorganisms (GCM) 10K type strain sequencing project: providing services to taxonomists for standard genome sequencing and annotation.</title>
        <authorList>
            <consortium name="The Broad Institute Genomics Platform"/>
            <consortium name="The Broad Institute Genome Sequencing Center for Infectious Disease"/>
            <person name="Wu L."/>
            <person name="Ma J."/>
        </authorList>
    </citation>
    <scope>NUCLEOTIDE SEQUENCE [LARGE SCALE GENOMIC DNA]</scope>
    <source>
        <strain evidence="3">NBRC 101365</strain>
    </source>
</reference>
<organism evidence="2 3">
    <name type="scientific">Labrys miyagiensis</name>
    <dbReference type="NCBI Taxonomy" id="346912"/>
    <lineage>
        <taxon>Bacteria</taxon>
        <taxon>Pseudomonadati</taxon>
        <taxon>Pseudomonadota</taxon>
        <taxon>Alphaproteobacteria</taxon>
        <taxon>Hyphomicrobiales</taxon>
        <taxon>Xanthobacteraceae</taxon>
        <taxon>Labrys</taxon>
    </lineage>
</organism>
<evidence type="ECO:0000313" key="3">
    <source>
        <dbReference type="Proteomes" id="UP001156882"/>
    </source>
</evidence>
<sequence length="64" mass="7282">MKITAKKTDDPPSASDFDRWSQISGQTKNKSHFGGPKPAKSRPEDPQQNMMSLVRFFEKSHIFS</sequence>
<gene>
    <name evidence="2" type="ORF">GCM10007874_45200</name>
</gene>
<dbReference type="EMBL" id="BSPC01000051">
    <property type="protein sequence ID" value="GLS21503.1"/>
    <property type="molecule type" value="Genomic_DNA"/>
</dbReference>
<evidence type="ECO:0000256" key="1">
    <source>
        <dbReference type="SAM" id="MobiDB-lite"/>
    </source>
</evidence>